<organism evidence="2 3">
    <name type="scientific">Paracoccus versutus</name>
    <name type="common">Thiobacillus versutus</name>
    <dbReference type="NCBI Taxonomy" id="34007"/>
    <lineage>
        <taxon>Bacteria</taxon>
        <taxon>Pseudomonadati</taxon>
        <taxon>Pseudomonadota</taxon>
        <taxon>Alphaproteobacteria</taxon>
        <taxon>Rhodobacterales</taxon>
        <taxon>Paracoccaceae</taxon>
        <taxon>Paracoccus</taxon>
    </lineage>
</organism>
<dbReference type="InterPro" id="IPR050509">
    <property type="entry name" value="CoA-transferase_III"/>
</dbReference>
<gene>
    <name evidence="2" type="ORF">ATH84_105820</name>
</gene>
<dbReference type="GO" id="GO:0003824">
    <property type="term" value="F:catalytic activity"/>
    <property type="evidence" value="ECO:0007669"/>
    <property type="project" value="InterPro"/>
</dbReference>
<comment type="caution">
    <text evidence="2">The sequence shown here is derived from an EMBL/GenBank/DDBJ whole genome shotgun (WGS) entry which is preliminary data.</text>
</comment>
<dbReference type="RefSeq" id="WP_036759980.1">
    <property type="nucleotide sequence ID" value="NZ_CP035284.1"/>
</dbReference>
<reference evidence="2 3" key="1">
    <citation type="submission" date="2018-08" db="EMBL/GenBank/DDBJ databases">
        <title>Genomic Encyclopedia of Archaeal and Bacterial Type Strains, Phase II (KMG-II): from individual species to whole genera.</title>
        <authorList>
            <person name="Goeker M."/>
        </authorList>
    </citation>
    <scope>NUCLEOTIDE SEQUENCE [LARGE SCALE GENOMIC DNA]</scope>
    <source>
        <strain evidence="2 3">DSM 582</strain>
    </source>
</reference>
<sequence length="384" mass="40383">MTQAKGPLAGVRIVLLGGIGPSPFCGALLSDLGADVVRIDRLTATDGGLPVDPRFNLLNRGQRSIAMDLKKPEAIAAVMRLVAGADAAIEGFRPGAAERLGIGPDACLAVNPRLVYGRMTGWGQDGPLAQEPGHDINYISLTGVLHAIGRAGEAPVPPLNLAGDFGGGSLYLALGLLSGIIEARRSGKGQVVDAAMVDGSASLMGLIYGIHAAGYWQDRRGVNRLDGGAPFYNVYETADGRHVSIGANEERFYANAVRLLGLEDAGLPDQHDQSGWPLMREKFAQAFKTRTRDEWVALAAGKEACITPVLSLSEAPQAPHLRARGTFVEIEGVTQPAPAPRFSRTPGAIQRPPARPGQHSDEILGDWGFSAAEIDGLRRAAAVG</sequence>
<evidence type="ECO:0000313" key="2">
    <source>
        <dbReference type="EMBL" id="REG29292.1"/>
    </source>
</evidence>
<evidence type="ECO:0000313" key="3">
    <source>
        <dbReference type="Proteomes" id="UP000256794"/>
    </source>
</evidence>
<feature type="region of interest" description="Disordered" evidence="1">
    <location>
        <begin position="335"/>
        <end position="358"/>
    </location>
</feature>
<dbReference type="AlphaFoldDB" id="A0AAQ0HCZ7"/>
<dbReference type="Pfam" id="PF02515">
    <property type="entry name" value="CoA_transf_3"/>
    <property type="match status" value="1"/>
</dbReference>
<name>A0AAQ0HCZ7_PARVE</name>
<dbReference type="SUPFAM" id="SSF89796">
    <property type="entry name" value="CoA-transferase family III (CaiB/BaiF)"/>
    <property type="match status" value="1"/>
</dbReference>
<keyword evidence="3" id="KW-1185">Reference proteome</keyword>
<dbReference type="EMBL" id="QUMX01000058">
    <property type="protein sequence ID" value="REG29292.1"/>
    <property type="molecule type" value="Genomic_DNA"/>
</dbReference>
<dbReference type="Proteomes" id="UP000256794">
    <property type="component" value="Unassembled WGS sequence"/>
</dbReference>
<dbReference type="PANTHER" id="PTHR48228:SF5">
    <property type="entry name" value="ALPHA-METHYLACYL-COA RACEMASE"/>
    <property type="match status" value="1"/>
</dbReference>
<dbReference type="PANTHER" id="PTHR48228">
    <property type="entry name" value="SUCCINYL-COA--D-CITRAMALATE COA-TRANSFERASE"/>
    <property type="match status" value="1"/>
</dbReference>
<evidence type="ECO:0000256" key="1">
    <source>
        <dbReference type="SAM" id="MobiDB-lite"/>
    </source>
</evidence>
<dbReference type="Gene3D" id="3.30.1540.10">
    <property type="entry name" value="formyl-coa transferase, domain 3"/>
    <property type="match status" value="1"/>
</dbReference>
<protein>
    <submittedName>
        <fullName evidence="2">Alpha-methylacyl-CoA racemase</fullName>
    </submittedName>
</protein>
<proteinExistence type="predicted"/>
<dbReference type="InterPro" id="IPR023606">
    <property type="entry name" value="CoA-Trfase_III_dom_1_sf"/>
</dbReference>
<dbReference type="Gene3D" id="3.40.50.10540">
    <property type="entry name" value="Crotonobetainyl-coa:carnitine coa-transferase, domain 1"/>
    <property type="match status" value="1"/>
</dbReference>
<accession>A0AAQ0HCZ7</accession>
<dbReference type="InterPro" id="IPR044855">
    <property type="entry name" value="CoA-Trfase_III_dom3_sf"/>
</dbReference>
<dbReference type="InterPro" id="IPR003673">
    <property type="entry name" value="CoA-Trfase_fam_III"/>
</dbReference>